<feature type="domain" description="HMA" evidence="1">
    <location>
        <begin position="1"/>
        <end position="73"/>
    </location>
</feature>
<keyword evidence="3" id="KW-1185">Reference proteome</keyword>
<dbReference type="EMBL" id="QPJY01000001">
    <property type="protein sequence ID" value="RCX32874.1"/>
    <property type="molecule type" value="Genomic_DNA"/>
</dbReference>
<evidence type="ECO:0000313" key="3">
    <source>
        <dbReference type="Proteomes" id="UP000252707"/>
    </source>
</evidence>
<reference evidence="2 3" key="1">
    <citation type="submission" date="2018-07" db="EMBL/GenBank/DDBJ databases">
        <title>Genomic Encyclopedia of Type Strains, Phase IV (KMG-IV): sequencing the most valuable type-strain genomes for metagenomic binning, comparative biology and taxonomic classification.</title>
        <authorList>
            <person name="Goeker M."/>
        </authorList>
    </citation>
    <scope>NUCLEOTIDE SEQUENCE [LARGE SCALE GENOMIC DNA]</scope>
    <source>
        <strain evidence="2 3">DSM 26407</strain>
    </source>
</reference>
<dbReference type="AlphaFoldDB" id="A0A369CLZ0"/>
<organism evidence="2 3">
    <name type="scientific">Thioalbus denitrificans</name>
    <dbReference type="NCBI Taxonomy" id="547122"/>
    <lineage>
        <taxon>Bacteria</taxon>
        <taxon>Pseudomonadati</taxon>
        <taxon>Pseudomonadota</taxon>
        <taxon>Gammaproteobacteria</taxon>
        <taxon>Chromatiales</taxon>
        <taxon>Ectothiorhodospiraceae</taxon>
        <taxon>Thioalbus</taxon>
    </lineage>
</organism>
<dbReference type="SUPFAM" id="SSF55008">
    <property type="entry name" value="HMA, heavy metal-associated domain"/>
    <property type="match status" value="1"/>
</dbReference>
<protein>
    <recommendedName>
        <fullName evidence="1">HMA domain-containing protein</fullName>
    </recommendedName>
</protein>
<dbReference type="GO" id="GO:0046872">
    <property type="term" value="F:metal ion binding"/>
    <property type="evidence" value="ECO:0007669"/>
    <property type="project" value="InterPro"/>
</dbReference>
<dbReference type="RefSeq" id="WP_114277775.1">
    <property type="nucleotide sequence ID" value="NZ_QPJY01000001.1"/>
</dbReference>
<accession>A0A369CLZ0</accession>
<evidence type="ECO:0000313" key="2">
    <source>
        <dbReference type="EMBL" id="RCX32874.1"/>
    </source>
</evidence>
<dbReference type="InterPro" id="IPR036163">
    <property type="entry name" value="HMA_dom_sf"/>
</dbReference>
<proteinExistence type="predicted"/>
<dbReference type="Proteomes" id="UP000252707">
    <property type="component" value="Unassembled WGS sequence"/>
</dbReference>
<dbReference type="OrthoDB" id="5771502at2"/>
<gene>
    <name evidence="2" type="ORF">DFQ59_101172</name>
</gene>
<dbReference type="PROSITE" id="PS50846">
    <property type="entry name" value="HMA_2"/>
    <property type="match status" value="1"/>
</dbReference>
<evidence type="ECO:0000259" key="1">
    <source>
        <dbReference type="PROSITE" id="PS50846"/>
    </source>
</evidence>
<name>A0A369CLZ0_9GAMM</name>
<comment type="caution">
    <text evidence="2">The sequence shown here is derived from an EMBL/GenBank/DDBJ whole genome shotgun (WGS) entry which is preliminary data.</text>
</comment>
<sequence length="77" mass="8470">MKTYRANVVIHLDESLDPAQIHDLERKLSGENGVISACVSDRATHLMVVDFDSQAISSDQLLARVQREGVHAELVGL</sequence>
<dbReference type="Gene3D" id="3.30.70.100">
    <property type="match status" value="1"/>
</dbReference>
<dbReference type="InterPro" id="IPR006121">
    <property type="entry name" value="HMA_dom"/>
</dbReference>